<protein>
    <submittedName>
        <fullName evidence="2">Uncharacterized protein</fullName>
    </submittedName>
</protein>
<evidence type="ECO:0000256" key="1">
    <source>
        <dbReference type="SAM" id="Phobius"/>
    </source>
</evidence>
<evidence type="ECO:0000313" key="2">
    <source>
        <dbReference type="EMBL" id="MBB4026648.1"/>
    </source>
</evidence>
<gene>
    <name evidence="2" type="ORF">GGR14_002449</name>
</gene>
<dbReference type="Proteomes" id="UP000546007">
    <property type="component" value="Unassembled WGS sequence"/>
</dbReference>
<evidence type="ECO:0000313" key="3">
    <source>
        <dbReference type="Proteomes" id="UP000546007"/>
    </source>
</evidence>
<keyword evidence="1" id="KW-0812">Transmembrane</keyword>
<reference evidence="2 3" key="1">
    <citation type="submission" date="2020-08" db="EMBL/GenBank/DDBJ databases">
        <title>Genomic Encyclopedia of Type Strains, Phase IV (KMG-IV): sequencing the most valuable type-strain genomes for metagenomic binning, comparative biology and taxonomic classification.</title>
        <authorList>
            <person name="Goeker M."/>
        </authorList>
    </citation>
    <scope>NUCLEOTIDE SEQUENCE [LARGE SCALE GENOMIC DNA]</scope>
    <source>
        <strain evidence="2 3">DSM 105721</strain>
    </source>
</reference>
<dbReference type="EMBL" id="JACIES010000006">
    <property type="protein sequence ID" value="MBB4026648.1"/>
    <property type="molecule type" value="Genomic_DNA"/>
</dbReference>
<proteinExistence type="predicted"/>
<accession>A0A7W6HX56</accession>
<sequence>MPQSKRNYGQSPPLVRRVAAFGVVVAAVGVLRVHLSPHHSCSSPCPTPYI</sequence>
<dbReference type="RefSeq" id="WP_167513910.1">
    <property type="nucleotide sequence ID" value="NZ_BMOZ01000017.1"/>
</dbReference>
<name>A0A7W6HX56_9BACT</name>
<dbReference type="AlphaFoldDB" id="A0A7W6HX56"/>
<keyword evidence="1" id="KW-0472">Membrane</keyword>
<comment type="caution">
    <text evidence="2">The sequence shown here is derived from an EMBL/GenBank/DDBJ whole genome shotgun (WGS) entry which is preliminary data.</text>
</comment>
<keyword evidence="3" id="KW-1185">Reference proteome</keyword>
<keyword evidence="1" id="KW-1133">Transmembrane helix</keyword>
<organism evidence="2 3">
    <name type="scientific">Butyricimonas faecihominis</name>
    <dbReference type="NCBI Taxonomy" id="1472416"/>
    <lineage>
        <taxon>Bacteria</taxon>
        <taxon>Pseudomonadati</taxon>
        <taxon>Bacteroidota</taxon>
        <taxon>Bacteroidia</taxon>
        <taxon>Bacteroidales</taxon>
        <taxon>Odoribacteraceae</taxon>
        <taxon>Butyricimonas</taxon>
    </lineage>
</organism>
<feature type="transmembrane region" description="Helical" evidence="1">
    <location>
        <begin position="14"/>
        <end position="35"/>
    </location>
</feature>